<gene>
    <name evidence="18" type="ORF">Cni_G04558</name>
</gene>
<evidence type="ECO:0000256" key="4">
    <source>
        <dbReference type="ARBA" id="ARBA00007997"/>
    </source>
</evidence>
<dbReference type="InterPro" id="IPR016024">
    <property type="entry name" value="ARM-type_fold"/>
</dbReference>
<dbReference type="InterPro" id="IPR011016">
    <property type="entry name" value="Znf_RING-CH"/>
</dbReference>
<comment type="catalytic activity">
    <reaction evidence="1 15">
        <text>S-ubiquitinyl-[E2 ubiquitin-conjugating enzyme]-L-cysteine + [acceptor protein]-L-lysine = [E2 ubiquitin-conjugating enzyme]-L-cysteine + N(6)-ubiquitinyl-[acceptor protein]-L-lysine.</text>
        <dbReference type="EC" id="2.3.2.27"/>
    </reaction>
</comment>
<evidence type="ECO:0000256" key="12">
    <source>
        <dbReference type="ARBA" id="ARBA00022786"/>
    </source>
</evidence>
<accession>A0AAQ3JTS6</accession>
<dbReference type="Pfam" id="PF23009">
    <property type="entry name" value="UBC_like"/>
    <property type="match status" value="1"/>
</dbReference>
<evidence type="ECO:0000256" key="13">
    <source>
        <dbReference type="ARBA" id="ARBA00022833"/>
    </source>
</evidence>
<dbReference type="InterPro" id="IPR013083">
    <property type="entry name" value="Znf_RING/FYVE/PHD"/>
</dbReference>
<comment type="subunit">
    <text evidence="15">Component of the ribosome quality control complex (RQC).</text>
</comment>
<dbReference type="GO" id="GO:1990112">
    <property type="term" value="C:RQC complex"/>
    <property type="evidence" value="ECO:0007669"/>
    <property type="project" value="UniProtKB-UniRule"/>
</dbReference>
<evidence type="ECO:0000256" key="1">
    <source>
        <dbReference type="ARBA" id="ARBA00000900"/>
    </source>
</evidence>
<dbReference type="GO" id="GO:0005829">
    <property type="term" value="C:cytosol"/>
    <property type="evidence" value="ECO:0007669"/>
    <property type="project" value="UniProtKB-SubCell"/>
</dbReference>
<evidence type="ECO:0000256" key="2">
    <source>
        <dbReference type="ARBA" id="ARBA00004514"/>
    </source>
</evidence>
<dbReference type="InterPro" id="IPR011989">
    <property type="entry name" value="ARM-like"/>
</dbReference>
<comment type="pathway">
    <text evidence="3 15">Protein modification; protein ubiquitination.</text>
</comment>
<sequence>MGKPKGDGARSKTRPSSSSLAASLLPSGVSGVGFGGYLGSSRVDSSSSAEDSLPYSDVDSEMVQHLKRLGRKDPTTKLKALTTLPVLFKQKSSEEIVQILPQWAFEYRKLLHDYNREVRRATHDTMTSLVSVIRRGLAPHLKSLMGPWWYSQFDPIPEVSQAARRSLEAAFPAQERRLDALMFCVNEIFLYLDENLKSTPQAMFDKAIPADELEDMHQRATSSSLLAVATLIDILLGVKAQNCDHESCLPEQKLVSRARTAAISSAENMLATHKCFLQYMKSKHPSVRKATYSILTSFIKNIPHSFSEENLKVLSSAVLGAFQEKDTSCHSSMWDMILLFSKKLPNAWSYCNIQKVVLTRFWQFLRNGCYGSQKVSYPVLVLFLDSIPTNVDLGEQFIYCFFQNLWAGRQSSCYSAADSLALFGSFKECFMWALHNASRYFIARDAKSDLAVRLINDVLVEYLLNDYLLLASLKKQGESLPVMSDISPGDGSQSHERSIQRLSSSFQASYVEELLRCIVGILLDLALEDRSLLSVFATSFQKDCLEIIQKGDSLQNFHEHVERIVNFFVLLDQLVLQKGHNWPLHFFGRPLFVAAFPVIKSMDSPDAVKLLSILVEIFGPVTLFSNCGSQNEELDVEINMKHFLQTFNSDFIPWCLHGHSNFSNLKLELLLDLIQDDYFSEQWSTIITYSIKQAKYLETSDNLSHIEVLATLLEKVRERIRSKKLGNLKRSGFSPEHWRHDLLDTSAITFACHTPVNSSHAKFLCAMLGGSTEDDQICFLSEELLIIVWEGILKKMASFLTSSSFHWAKFACSSFFSSDPDDLLKLQEPSFSMKFSMVQFAFEVLKGSIFCLRIIDNNCGLVSSIMAALLIVDWEYSTVFEVCQDDNLDSAEHTDDIGICVWETHNVIDNGFKEQDDAKLVLGRNIHAFRHMISTILKSSTPDTRSRFQNILVQAIRSALLGSDDLVTPVSCCKLVLDMIEIMNHNGQELQTLLDQLLCEGKSWPLWVKPLIHGGSRSVSIQVETVSTSVNEKSHYRFVVFADKLISRLGFNMVIAGLTETCSSSFLLPNKREWLAAEILCSWEWEGSSVAESFLPLLSKYAKTETSISEANIISSIINILLDGTIMHETQDQWISFHSWKVPHNEFQNIKDPFLRGLISLLSTLFVKEKVWGKFEAVVLFKQIVDKLFFGTSVQQSCVRIFPFILSIIIQSLFEISESDYSTEDISVSSGEDNLVKENVIDWLEKSLCFPPLVSAETKQDLMADAEEWIQVVISCYPLRTTVEAGKFKVDIRRGISNESTLLLSLFRKQLYCYDAYAVANHVSSNSASSGDLVSSSSLSVQIILAKLTAISVGYCWQEFDENDWNYVLDKSHKWIESSVLLMEDIAESIDDAVVNYTTTNDYENTAKKLELSLQTSDPLLLSLSSTALVILCLVTQLEEHETDNTEALRFTQLGKWADMKDQTMANVLRLFFATGVTEAIARSCNEAFSTLVASSRLTESQFWGLLASFVCSSPKHVKSAAVESMELWGLSKGPINSLYAILFSSRPISSLQFAAYSLLSSEPICHLSLTKGGLKGEDNSFMESELSSSIESSTDESFCLREEISSLIQKPSAELLEMDLVSQDRVNLFIAWAVLLSCLNSLPSSSKDREKIVQYIQDSVGSTILDCIFQHIPLKTGATNVKKELELVPEASNAANAAKHSITTCSLALYIQSLWPVGTKAMASLAGSIYGMMIHLLPSYVRNWFSGLRDRSLSLAVETFTKIWCSPPLILDELSQVKETVFADENFSVSVNRSASEIIATYKKEESGMDLVIRIPNSYPLRPVDVECTRSLGISKVKQRKWLLSLTTFILNQNGAIAEAIRIWKSNFDKEFLGVEECPICYSIIHTTNHSLPRLACKTCKHKFHSACLYKWFSTSHKSTCPLCQSPF</sequence>
<evidence type="ECO:0000256" key="8">
    <source>
        <dbReference type="ARBA" id="ARBA00022679"/>
    </source>
</evidence>
<dbReference type="InterPro" id="IPR054476">
    <property type="entry name" value="Ltn1_N"/>
</dbReference>
<dbReference type="GO" id="GO:0043023">
    <property type="term" value="F:ribosomal large subunit binding"/>
    <property type="evidence" value="ECO:0007669"/>
    <property type="project" value="TreeGrafter"/>
</dbReference>
<dbReference type="Gene3D" id="3.30.40.10">
    <property type="entry name" value="Zinc/RING finger domain, C3HC4 (zinc finger)"/>
    <property type="match status" value="1"/>
</dbReference>
<dbReference type="SUPFAM" id="SSF57850">
    <property type="entry name" value="RING/U-box"/>
    <property type="match status" value="1"/>
</dbReference>
<protein>
    <recommendedName>
        <fullName evidence="6 15">E3 ubiquitin-protein ligase listerin</fullName>
        <ecNumber evidence="5 15">2.3.2.27</ecNumber>
    </recommendedName>
    <alternativeName>
        <fullName evidence="15">RING-type E3 ubiquitin transferase listerin</fullName>
    </alternativeName>
</protein>
<keyword evidence="13 15" id="KW-0862">Zinc</keyword>
<dbReference type="Pfam" id="PF22999">
    <property type="entry name" value="LTN1_E3_ligase_6th"/>
    <property type="match status" value="1"/>
</dbReference>
<dbReference type="PANTHER" id="PTHR12389">
    <property type="entry name" value="ZINC FINGER PROTEIN 294"/>
    <property type="match status" value="1"/>
</dbReference>
<keyword evidence="12 15" id="KW-0833">Ubl conjugation pathway</keyword>
<comment type="subcellular location">
    <subcellularLocation>
        <location evidence="2">Cytoplasm</location>
        <location evidence="2">Cytosol</location>
    </subcellularLocation>
</comment>
<evidence type="ECO:0000256" key="3">
    <source>
        <dbReference type="ARBA" id="ARBA00004906"/>
    </source>
</evidence>
<dbReference type="PROSITE" id="PS50089">
    <property type="entry name" value="ZF_RING_2"/>
    <property type="match status" value="1"/>
</dbReference>
<feature type="compositionally biased region" description="Low complexity" evidence="16">
    <location>
        <begin position="15"/>
        <end position="29"/>
    </location>
</feature>
<dbReference type="PANTHER" id="PTHR12389:SF0">
    <property type="entry name" value="E3 UBIQUITIN-PROTEIN LIGASE LISTERIN"/>
    <property type="match status" value="1"/>
</dbReference>
<evidence type="ECO:0000259" key="17">
    <source>
        <dbReference type="PROSITE" id="PS50089"/>
    </source>
</evidence>
<proteinExistence type="inferred from homology"/>
<evidence type="ECO:0000313" key="19">
    <source>
        <dbReference type="Proteomes" id="UP001327560"/>
    </source>
</evidence>
<evidence type="ECO:0000313" key="18">
    <source>
        <dbReference type="EMBL" id="WOK95851.1"/>
    </source>
</evidence>
<dbReference type="InterPro" id="IPR039795">
    <property type="entry name" value="LTN1/Rkr1"/>
</dbReference>
<evidence type="ECO:0000256" key="14">
    <source>
        <dbReference type="PROSITE-ProRule" id="PRU00175"/>
    </source>
</evidence>
<keyword evidence="9 15" id="KW-0479">Metal-binding</keyword>
<dbReference type="GO" id="GO:0072344">
    <property type="term" value="P:rescue of stalled ribosome"/>
    <property type="evidence" value="ECO:0007669"/>
    <property type="project" value="UniProtKB-UniRule"/>
</dbReference>
<evidence type="ECO:0000256" key="10">
    <source>
        <dbReference type="ARBA" id="ARBA00022737"/>
    </source>
</evidence>
<dbReference type="FunFam" id="3.30.40.10:FF:000038">
    <property type="entry name" value="E3 ubiquitin-protein ligase listerin"/>
    <property type="match status" value="1"/>
</dbReference>
<dbReference type="InterPro" id="IPR001841">
    <property type="entry name" value="Znf_RING"/>
</dbReference>
<evidence type="ECO:0000256" key="5">
    <source>
        <dbReference type="ARBA" id="ARBA00012483"/>
    </source>
</evidence>
<dbReference type="SMART" id="SM00744">
    <property type="entry name" value="RINGv"/>
    <property type="match status" value="1"/>
</dbReference>
<keyword evidence="7" id="KW-0963">Cytoplasm</keyword>
<comment type="function">
    <text evidence="15">E3 ubiquitin-protein ligase. Component of the ribosome quality control complex (RQC), a ribosome-associated complex that mediates ubiquitination and extraction of incompletely synthesized nascent chains for proteasomal degradation.</text>
</comment>
<evidence type="ECO:0000256" key="7">
    <source>
        <dbReference type="ARBA" id="ARBA00022490"/>
    </source>
</evidence>
<keyword evidence="11 14" id="KW-0863">Zinc-finger</keyword>
<evidence type="ECO:0000256" key="9">
    <source>
        <dbReference type="ARBA" id="ARBA00022723"/>
    </source>
</evidence>
<feature type="domain" description="RING-type" evidence="17">
    <location>
        <begin position="1879"/>
        <end position="1926"/>
    </location>
</feature>
<dbReference type="GO" id="GO:0061630">
    <property type="term" value="F:ubiquitin protein ligase activity"/>
    <property type="evidence" value="ECO:0007669"/>
    <property type="project" value="UniProtKB-UniRule"/>
</dbReference>
<dbReference type="Pfam" id="PF13639">
    <property type="entry name" value="zf-RING_2"/>
    <property type="match status" value="1"/>
</dbReference>
<evidence type="ECO:0000256" key="15">
    <source>
        <dbReference type="RuleBase" id="RU367090"/>
    </source>
</evidence>
<keyword evidence="8 15" id="KW-0808">Transferase</keyword>
<dbReference type="SUPFAM" id="SSF48371">
    <property type="entry name" value="ARM repeat"/>
    <property type="match status" value="1"/>
</dbReference>
<feature type="compositionally biased region" description="Basic and acidic residues" evidence="16">
    <location>
        <begin position="1"/>
        <end position="10"/>
    </location>
</feature>
<evidence type="ECO:0000256" key="16">
    <source>
        <dbReference type="SAM" id="MobiDB-lite"/>
    </source>
</evidence>
<dbReference type="Gene3D" id="1.25.10.10">
    <property type="entry name" value="Leucine-rich Repeat Variant"/>
    <property type="match status" value="1"/>
</dbReference>
<dbReference type="CDD" id="cd16491">
    <property type="entry name" value="RING-CH-C4HC3_LTN1"/>
    <property type="match status" value="1"/>
</dbReference>
<dbReference type="EC" id="2.3.2.27" evidence="5 15"/>
<evidence type="ECO:0000256" key="6">
    <source>
        <dbReference type="ARBA" id="ARBA00017157"/>
    </source>
</evidence>
<keyword evidence="10" id="KW-0677">Repeat</keyword>
<comment type="similarity">
    <text evidence="4 15">Belongs to the LTN1 family.</text>
</comment>
<keyword evidence="19" id="KW-1185">Reference proteome</keyword>
<dbReference type="InterPro" id="IPR054478">
    <property type="entry name" value="LTN1_UBC"/>
</dbReference>
<dbReference type="EMBL" id="CP136891">
    <property type="protein sequence ID" value="WOK95851.1"/>
    <property type="molecule type" value="Genomic_DNA"/>
</dbReference>
<dbReference type="InterPro" id="IPR039804">
    <property type="entry name" value="RING-CH-C4HC3_LTN1"/>
</dbReference>
<organism evidence="18 19">
    <name type="scientific">Canna indica</name>
    <name type="common">Indian-shot</name>
    <dbReference type="NCBI Taxonomy" id="4628"/>
    <lineage>
        <taxon>Eukaryota</taxon>
        <taxon>Viridiplantae</taxon>
        <taxon>Streptophyta</taxon>
        <taxon>Embryophyta</taxon>
        <taxon>Tracheophyta</taxon>
        <taxon>Spermatophyta</taxon>
        <taxon>Magnoliopsida</taxon>
        <taxon>Liliopsida</taxon>
        <taxon>Zingiberales</taxon>
        <taxon>Cannaceae</taxon>
        <taxon>Canna</taxon>
    </lineage>
</organism>
<evidence type="ECO:0000256" key="11">
    <source>
        <dbReference type="ARBA" id="ARBA00022771"/>
    </source>
</evidence>
<name>A0AAQ3JTS6_9LILI</name>
<dbReference type="GO" id="GO:0008270">
    <property type="term" value="F:zinc ion binding"/>
    <property type="evidence" value="ECO:0007669"/>
    <property type="project" value="UniProtKB-KW"/>
</dbReference>
<dbReference type="InterPro" id="IPR054477">
    <property type="entry name" value="LTN1_E3_ligase_6th"/>
</dbReference>
<dbReference type="GO" id="GO:1990116">
    <property type="term" value="P:ribosome-associated ubiquitin-dependent protein catabolic process"/>
    <property type="evidence" value="ECO:0007669"/>
    <property type="project" value="UniProtKB-UniRule"/>
</dbReference>
<dbReference type="Proteomes" id="UP001327560">
    <property type="component" value="Chromosome 2"/>
</dbReference>
<reference evidence="18 19" key="1">
    <citation type="submission" date="2023-10" db="EMBL/GenBank/DDBJ databases">
        <title>Chromosome-scale genome assembly provides insights into flower coloration mechanisms of Canna indica.</title>
        <authorList>
            <person name="Li C."/>
        </authorList>
    </citation>
    <scope>NUCLEOTIDE SEQUENCE [LARGE SCALE GENOMIC DNA]</scope>
    <source>
        <tissue evidence="18">Flower</tissue>
    </source>
</reference>
<feature type="region of interest" description="Disordered" evidence="16">
    <location>
        <begin position="1"/>
        <end position="29"/>
    </location>
</feature>
<dbReference type="Pfam" id="PF22958">
    <property type="entry name" value="Ltn1_1st"/>
    <property type="match status" value="1"/>
</dbReference>
<dbReference type="SMART" id="SM00184">
    <property type="entry name" value="RING"/>
    <property type="match status" value="1"/>
</dbReference>